<feature type="compositionally biased region" description="Low complexity" evidence="1">
    <location>
        <begin position="95"/>
        <end position="118"/>
    </location>
</feature>
<evidence type="ECO:0000313" key="2">
    <source>
        <dbReference type="EMBL" id="TKX22156.1"/>
    </source>
</evidence>
<reference evidence="2 3" key="1">
    <citation type="submission" date="2018-02" db="EMBL/GenBank/DDBJ databases">
        <title>Draft genome sequences of Elsinoe sp., causing black scab on jojoba.</title>
        <authorList>
            <person name="Stodart B."/>
            <person name="Jeffress S."/>
            <person name="Ash G."/>
            <person name="Arun Chinnappa K."/>
        </authorList>
    </citation>
    <scope>NUCLEOTIDE SEQUENCE [LARGE SCALE GENOMIC DNA]</scope>
    <source>
        <strain evidence="2 3">Hillstone_2</strain>
    </source>
</reference>
<sequence>MVTTAPSPMDALMLATSHNHLAGNPGKKARASSQPGKTKAPTYTGTISKAVNPPSPEPKPLSALLCFSLPHSKATTPPSPPSRAATLHSSPSKVTAGPSTSEATASSSLTGSSPGTAPIEVTVLASNASKATHSHSTLPRKSPFQGPRPP</sequence>
<name>A0A4U7B0C0_9PEZI</name>
<dbReference type="Proteomes" id="UP000308133">
    <property type="component" value="Unassembled WGS sequence"/>
</dbReference>
<evidence type="ECO:0000313" key="3">
    <source>
        <dbReference type="Proteomes" id="UP000308133"/>
    </source>
</evidence>
<organism evidence="2 3">
    <name type="scientific">Elsinoe australis</name>
    <dbReference type="NCBI Taxonomy" id="40998"/>
    <lineage>
        <taxon>Eukaryota</taxon>
        <taxon>Fungi</taxon>
        <taxon>Dikarya</taxon>
        <taxon>Ascomycota</taxon>
        <taxon>Pezizomycotina</taxon>
        <taxon>Dothideomycetes</taxon>
        <taxon>Dothideomycetidae</taxon>
        <taxon>Myriangiales</taxon>
        <taxon>Elsinoaceae</taxon>
        <taxon>Elsinoe</taxon>
    </lineage>
</organism>
<feature type="compositionally biased region" description="Low complexity" evidence="1">
    <location>
        <begin position="70"/>
        <end position="86"/>
    </location>
</feature>
<feature type="region of interest" description="Disordered" evidence="1">
    <location>
        <begin position="1"/>
        <end position="150"/>
    </location>
</feature>
<gene>
    <name evidence="2" type="ORF">C1H76_5632</name>
</gene>
<comment type="caution">
    <text evidence="2">The sequence shown here is derived from an EMBL/GenBank/DDBJ whole genome shotgun (WGS) entry which is preliminary data.</text>
</comment>
<accession>A0A4U7B0C0</accession>
<dbReference type="EMBL" id="PTQR01000072">
    <property type="protein sequence ID" value="TKX22156.1"/>
    <property type="molecule type" value="Genomic_DNA"/>
</dbReference>
<evidence type="ECO:0000256" key="1">
    <source>
        <dbReference type="SAM" id="MobiDB-lite"/>
    </source>
</evidence>
<proteinExistence type="predicted"/>
<dbReference type="AlphaFoldDB" id="A0A4U7B0C0"/>
<feature type="compositionally biased region" description="Polar residues" evidence="1">
    <location>
        <begin position="124"/>
        <end position="139"/>
    </location>
</feature>
<protein>
    <submittedName>
        <fullName evidence="2">Uncharacterized protein</fullName>
    </submittedName>
</protein>
<feature type="compositionally biased region" description="Polar residues" evidence="1">
    <location>
        <begin position="31"/>
        <end position="49"/>
    </location>
</feature>